<proteinExistence type="predicted"/>
<evidence type="ECO:0000313" key="3">
    <source>
        <dbReference type="Proteomes" id="UP000255234"/>
    </source>
</evidence>
<evidence type="ECO:0000313" key="2">
    <source>
        <dbReference type="EMBL" id="STY70262.1"/>
    </source>
</evidence>
<feature type="chain" id="PRO_5016979446" evidence="1">
    <location>
        <begin position="24"/>
        <end position="194"/>
    </location>
</feature>
<name>A0A378NPF2_9FIRM</name>
<protein>
    <submittedName>
        <fullName evidence="2">Uncharacterized protein</fullName>
    </submittedName>
</protein>
<accession>A0A378NPF2</accession>
<sequence length="194" mass="22184">MKKLITIFSLLAIMLFSISTAFAANEKITMMDEDYNLKNIHTLAIYTPNYKPSALSIERKAKLPNAPELITPDMLTEVIFKVAKEDEVTYTLLSDKDVIQNITIATGTDITTLSNREALAIYKENIKNYADAYVIFTFANDSRVVMFADVYDAKDNHWICSYQIIGGDTEDDNLENYSMFMHKFFRTLTIQSQK</sequence>
<organism evidence="2 3">
    <name type="scientific">Megamonas hypermegale</name>
    <dbReference type="NCBI Taxonomy" id="158847"/>
    <lineage>
        <taxon>Bacteria</taxon>
        <taxon>Bacillati</taxon>
        <taxon>Bacillota</taxon>
        <taxon>Negativicutes</taxon>
        <taxon>Selenomonadales</taxon>
        <taxon>Selenomonadaceae</taxon>
        <taxon>Megamonas</taxon>
    </lineage>
</organism>
<dbReference type="AlphaFoldDB" id="A0A378NPF2"/>
<dbReference type="EMBL" id="UGPP01000001">
    <property type="protein sequence ID" value="STY70262.1"/>
    <property type="molecule type" value="Genomic_DNA"/>
</dbReference>
<feature type="signal peptide" evidence="1">
    <location>
        <begin position="1"/>
        <end position="23"/>
    </location>
</feature>
<dbReference type="RefSeq" id="WP_115150969.1">
    <property type="nucleotide sequence ID" value="NZ_UGPP01000001.1"/>
</dbReference>
<reference evidence="2 3" key="1">
    <citation type="submission" date="2018-06" db="EMBL/GenBank/DDBJ databases">
        <authorList>
            <consortium name="Pathogen Informatics"/>
            <person name="Doyle S."/>
        </authorList>
    </citation>
    <scope>NUCLEOTIDE SEQUENCE [LARGE SCALE GENOMIC DNA]</scope>
    <source>
        <strain evidence="2 3">NCTC10571</strain>
    </source>
</reference>
<gene>
    <name evidence="2" type="ORF">NCTC10571_00380</name>
</gene>
<evidence type="ECO:0000256" key="1">
    <source>
        <dbReference type="SAM" id="SignalP"/>
    </source>
</evidence>
<dbReference type="Proteomes" id="UP000255234">
    <property type="component" value="Unassembled WGS sequence"/>
</dbReference>
<keyword evidence="1" id="KW-0732">Signal</keyword>